<evidence type="ECO:0000313" key="2">
    <source>
        <dbReference type="Proteomes" id="UP000788993"/>
    </source>
</evidence>
<sequence length="103" mass="10900">MVCPVKWPATTNSRVPTADSFSKASWWNFATSLTSTSKPEGSLTSSSVGGVLTILLISSLDVFRVLVTTESKTCGPKTYGGQTVVSLKFGFSFLTKSHAAFSA</sequence>
<dbReference type="AlphaFoldDB" id="A0A9P8PTP3"/>
<keyword evidence="2" id="KW-1185">Reference proteome</keyword>
<dbReference type="Proteomes" id="UP000788993">
    <property type="component" value="Unassembled WGS sequence"/>
</dbReference>
<organism evidence="1 2">
    <name type="scientific">Ogataea polymorpha</name>
    <dbReference type="NCBI Taxonomy" id="460523"/>
    <lineage>
        <taxon>Eukaryota</taxon>
        <taxon>Fungi</taxon>
        <taxon>Dikarya</taxon>
        <taxon>Ascomycota</taxon>
        <taxon>Saccharomycotina</taxon>
        <taxon>Pichiomycetes</taxon>
        <taxon>Pichiales</taxon>
        <taxon>Pichiaceae</taxon>
        <taxon>Ogataea</taxon>
    </lineage>
</organism>
<evidence type="ECO:0000313" key="1">
    <source>
        <dbReference type="EMBL" id="KAH3678086.1"/>
    </source>
</evidence>
<name>A0A9P8PTP3_9ASCO</name>
<reference evidence="1" key="1">
    <citation type="journal article" date="2021" name="Open Biol.">
        <title>Shared evolutionary footprints suggest mitochondrial oxidative damage underlies multiple complex I losses in fungi.</title>
        <authorList>
            <person name="Schikora-Tamarit M.A."/>
            <person name="Marcet-Houben M."/>
            <person name="Nosek J."/>
            <person name="Gabaldon T."/>
        </authorList>
    </citation>
    <scope>NUCLEOTIDE SEQUENCE</scope>
    <source>
        <strain evidence="1">NCAIM Y.01608</strain>
    </source>
</reference>
<proteinExistence type="predicted"/>
<reference evidence="1" key="2">
    <citation type="submission" date="2021-01" db="EMBL/GenBank/DDBJ databases">
        <authorList>
            <person name="Schikora-Tamarit M.A."/>
        </authorList>
    </citation>
    <scope>NUCLEOTIDE SEQUENCE</scope>
    <source>
        <strain evidence="1">NCAIM Y.01608</strain>
    </source>
</reference>
<protein>
    <submittedName>
        <fullName evidence="1">Uncharacterized protein</fullName>
    </submittedName>
</protein>
<accession>A0A9P8PTP3</accession>
<gene>
    <name evidence="1" type="ORF">OGATHE_000741</name>
</gene>
<comment type="caution">
    <text evidence="1">The sequence shown here is derived from an EMBL/GenBank/DDBJ whole genome shotgun (WGS) entry which is preliminary data.</text>
</comment>
<dbReference type="EMBL" id="JAEUBD010000095">
    <property type="protein sequence ID" value="KAH3678086.1"/>
    <property type="molecule type" value="Genomic_DNA"/>
</dbReference>